<dbReference type="OrthoDB" id="5638018at2"/>
<dbReference type="Gene3D" id="3.20.170.20">
    <property type="entry name" value="Protein of unknown function DUF952"/>
    <property type="match status" value="1"/>
</dbReference>
<dbReference type="PANTHER" id="PTHR34129">
    <property type="entry name" value="BLR1139 PROTEIN"/>
    <property type="match status" value="1"/>
</dbReference>
<dbReference type="AlphaFoldDB" id="E5XTZ2"/>
<name>E5XTZ2_SEGRC</name>
<dbReference type="SUPFAM" id="SSF56399">
    <property type="entry name" value="ADP-ribosylation"/>
    <property type="match status" value="1"/>
</dbReference>
<sequence>MGSGAVPRCEYADQVRPRTIAPLVHICGEAEWLAAKEGEVYTAPSLDEIGFIHLSSPEQVHIPANLFYAGREDLLLLRVDPGLVNAPIRWEEGVPPAADGSTFPHLYGPLPVAAVTAAEPYRPGPDGAFERLTR</sequence>
<protein>
    <recommendedName>
        <fullName evidence="3">Glutathione S-transferase</fullName>
    </recommendedName>
</protein>
<dbReference type="Proteomes" id="UP000004816">
    <property type="component" value="Unassembled WGS sequence"/>
</dbReference>
<dbReference type="EMBL" id="ACZI02000001">
    <property type="protein sequence ID" value="EFV12161.2"/>
    <property type="molecule type" value="Genomic_DNA"/>
</dbReference>
<comment type="caution">
    <text evidence="1">The sequence shown here is derived from an EMBL/GenBank/DDBJ whole genome shotgun (WGS) entry which is preliminary data.</text>
</comment>
<dbReference type="eggNOG" id="COG3502">
    <property type="taxonomic scope" value="Bacteria"/>
</dbReference>
<gene>
    <name evidence="1" type="ORF">HMPREF9336_02964</name>
</gene>
<evidence type="ECO:0000313" key="2">
    <source>
        <dbReference type="Proteomes" id="UP000004816"/>
    </source>
</evidence>
<organism evidence="1 2">
    <name type="scientific">Segniliparus rugosus (strain ATCC BAA-974 / DSM 45345 / CCUG 50838 / CIP 108380 / JCM 13579 / CDC 945)</name>
    <dbReference type="NCBI Taxonomy" id="679197"/>
    <lineage>
        <taxon>Bacteria</taxon>
        <taxon>Bacillati</taxon>
        <taxon>Actinomycetota</taxon>
        <taxon>Actinomycetes</taxon>
        <taxon>Mycobacteriales</taxon>
        <taxon>Segniliparaceae</taxon>
        <taxon>Segniliparus</taxon>
    </lineage>
</organism>
<keyword evidence="2" id="KW-1185">Reference proteome</keyword>
<evidence type="ECO:0000313" key="1">
    <source>
        <dbReference type="EMBL" id="EFV12161.2"/>
    </source>
</evidence>
<accession>E5XTZ2</accession>
<dbReference type="STRING" id="679197.HMPREF9336_02964"/>
<reference evidence="1 2" key="1">
    <citation type="journal article" date="2011" name="Stand. Genomic Sci.">
        <title>High quality draft genome sequence of Segniliparus rugosus CDC 945(T)= (ATCC BAA-974(T)).</title>
        <authorList>
            <person name="Earl A.M."/>
            <person name="Desjardins C.A."/>
            <person name="Fitzgerald M.G."/>
            <person name="Arachchi H.M."/>
            <person name="Zeng Q."/>
            <person name="Mehta T."/>
            <person name="Griggs A."/>
            <person name="Birren B.W."/>
            <person name="Toney N.C."/>
            <person name="Carr J."/>
            <person name="Posey J."/>
            <person name="Butler W.R."/>
        </authorList>
    </citation>
    <scope>NUCLEOTIDE SEQUENCE [LARGE SCALE GENOMIC DNA]</scope>
    <source>
        <strain evidence="2">ATCC BAA-974 / DSM 45345 / CCUG 50838 / CIP 108380 / JCM 13579 / CDC 945</strain>
    </source>
</reference>
<dbReference type="HOGENOM" id="CLU_129452_1_0_11"/>
<dbReference type="PANTHER" id="PTHR34129:SF1">
    <property type="entry name" value="DUF952 DOMAIN-CONTAINING PROTEIN"/>
    <property type="match status" value="1"/>
</dbReference>
<evidence type="ECO:0008006" key="3">
    <source>
        <dbReference type="Google" id="ProtNLM"/>
    </source>
</evidence>
<proteinExistence type="predicted"/>
<dbReference type="Pfam" id="PF06108">
    <property type="entry name" value="DUF952"/>
    <property type="match status" value="1"/>
</dbReference>
<dbReference type="InterPro" id="IPR009297">
    <property type="entry name" value="DUF952"/>
</dbReference>